<reference evidence="1" key="1">
    <citation type="submission" date="2014-12" db="EMBL/GenBank/DDBJ databases">
        <title>Insight into the proteome of Arion vulgaris.</title>
        <authorList>
            <person name="Aradska J."/>
            <person name="Bulat T."/>
            <person name="Smidak R."/>
            <person name="Sarate P."/>
            <person name="Gangsoo J."/>
            <person name="Sialana F."/>
            <person name="Bilban M."/>
            <person name="Lubec G."/>
        </authorList>
    </citation>
    <scope>NUCLEOTIDE SEQUENCE</scope>
    <source>
        <tissue evidence="1">Skin</tissue>
    </source>
</reference>
<evidence type="ECO:0000313" key="1">
    <source>
        <dbReference type="EMBL" id="CEK81911.1"/>
    </source>
</evidence>
<sequence length="91" mass="10738">MLTKEVGGMPQNDNLVNYDEAKFTSREHYKAKGKEEHTKHNIMMDIIYNPPVTLNHLRKPVVSLSLFHKYTLNCKIERHVLKQFIDNRNTD</sequence>
<organism evidence="1">
    <name type="scientific">Arion vulgaris</name>
    <dbReference type="NCBI Taxonomy" id="1028688"/>
    <lineage>
        <taxon>Eukaryota</taxon>
        <taxon>Metazoa</taxon>
        <taxon>Spiralia</taxon>
        <taxon>Lophotrochozoa</taxon>
        <taxon>Mollusca</taxon>
        <taxon>Gastropoda</taxon>
        <taxon>Heterobranchia</taxon>
        <taxon>Euthyneura</taxon>
        <taxon>Panpulmonata</taxon>
        <taxon>Eupulmonata</taxon>
        <taxon>Stylommatophora</taxon>
        <taxon>Helicina</taxon>
        <taxon>Arionoidea</taxon>
        <taxon>Arionidae</taxon>
        <taxon>Arion</taxon>
    </lineage>
</organism>
<dbReference type="EMBL" id="HACG01035046">
    <property type="protein sequence ID" value="CEK81911.1"/>
    <property type="molecule type" value="Transcribed_RNA"/>
</dbReference>
<accession>A0A0B7API6</accession>
<name>A0A0B7API6_9EUPU</name>
<protein>
    <submittedName>
        <fullName evidence="1">Uncharacterized protein</fullName>
    </submittedName>
</protein>
<gene>
    <name evidence="1" type="primary">ORF128613</name>
</gene>
<proteinExistence type="predicted"/>
<dbReference type="AlphaFoldDB" id="A0A0B7API6"/>